<evidence type="ECO:0000259" key="1">
    <source>
        <dbReference type="Pfam" id="PF18545"/>
    </source>
</evidence>
<dbReference type="InterPro" id="IPR040624">
    <property type="entry name" value="HalOD1"/>
</dbReference>
<dbReference type="RefSeq" id="WP_250141275.1">
    <property type="nucleotide sequence ID" value="NZ_JALIQP010000003.1"/>
</dbReference>
<dbReference type="AlphaFoldDB" id="A0ABD5PVC9"/>
<keyword evidence="3" id="KW-1185">Reference proteome</keyword>
<accession>A0ABD5PVC9</accession>
<dbReference type="Proteomes" id="UP001595898">
    <property type="component" value="Unassembled WGS sequence"/>
</dbReference>
<sequence length="95" mass="9913">MEGGGDGVDTTVQRPPSQAVVEAVATVKGVQPEELGPPEYESLHEVVDPDALDAIFADRPGNASRPGGSVSFTYCGHRITVEECGSVTIDETVVD</sequence>
<comment type="caution">
    <text evidence="2">The sequence shown here is derived from an EMBL/GenBank/DDBJ whole genome shotgun (WGS) entry which is preliminary data.</text>
</comment>
<dbReference type="EMBL" id="JBHSFA010000011">
    <property type="protein sequence ID" value="MFC4544545.1"/>
    <property type="molecule type" value="Genomic_DNA"/>
</dbReference>
<gene>
    <name evidence="2" type="ORF">ACFO5R_21670</name>
</gene>
<reference evidence="2 3" key="1">
    <citation type="journal article" date="2019" name="Int. J. Syst. Evol. Microbiol.">
        <title>The Global Catalogue of Microorganisms (GCM) 10K type strain sequencing project: providing services to taxonomists for standard genome sequencing and annotation.</title>
        <authorList>
            <consortium name="The Broad Institute Genomics Platform"/>
            <consortium name="The Broad Institute Genome Sequencing Center for Infectious Disease"/>
            <person name="Wu L."/>
            <person name="Ma J."/>
        </authorList>
    </citation>
    <scope>NUCLEOTIDE SEQUENCE [LARGE SCALE GENOMIC DNA]</scope>
    <source>
        <strain evidence="2 3">WLHS5</strain>
    </source>
</reference>
<organism evidence="2 3">
    <name type="scientific">Halosolutus amylolyticus</name>
    <dbReference type="NCBI Taxonomy" id="2932267"/>
    <lineage>
        <taxon>Archaea</taxon>
        <taxon>Methanobacteriati</taxon>
        <taxon>Methanobacteriota</taxon>
        <taxon>Stenosarchaea group</taxon>
        <taxon>Halobacteria</taxon>
        <taxon>Halobacteriales</taxon>
        <taxon>Natrialbaceae</taxon>
        <taxon>Halosolutus</taxon>
    </lineage>
</organism>
<evidence type="ECO:0000313" key="2">
    <source>
        <dbReference type="EMBL" id="MFC4544545.1"/>
    </source>
</evidence>
<proteinExistence type="predicted"/>
<name>A0ABD5PVC9_9EURY</name>
<evidence type="ECO:0000313" key="3">
    <source>
        <dbReference type="Proteomes" id="UP001595898"/>
    </source>
</evidence>
<dbReference type="Pfam" id="PF18545">
    <property type="entry name" value="HalOD1"/>
    <property type="match status" value="1"/>
</dbReference>
<protein>
    <submittedName>
        <fullName evidence="2">HalOD1 output domain-containing protein</fullName>
    </submittedName>
</protein>
<feature type="domain" description="Halobacterial output" evidence="1">
    <location>
        <begin position="13"/>
        <end position="90"/>
    </location>
</feature>